<dbReference type="Proteomes" id="UP001295684">
    <property type="component" value="Unassembled WGS sequence"/>
</dbReference>
<evidence type="ECO:0000256" key="4">
    <source>
        <dbReference type="ARBA" id="ARBA00022723"/>
    </source>
</evidence>
<dbReference type="PANTHER" id="PTHR11685">
    <property type="entry name" value="RBR FAMILY RING FINGER AND IBR DOMAIN-CONTAINING"/>
    <property type="match status" value="1"/>
</dbReference>
<dbReference type="InterPro" id="IPR002867">
    <property type="entry name" value="IBR_dom"/>
</dbReference>
<protein>
    <recommendedName>
        <fullName evidence="2">RBR-type E3 ubiquitin transferase</fullName>
        <ecNumber evidence="2">2.3.2.31</ecNumber>
    </recommendedName>
</protein>
<sequence length="384" mass="43646">MEVKNFTDAAKLENNPNAHSKMETVKLPALDTHRAKPKARNSDESSSLVETDSYKGKDNFPSPYNKTKKIKCGICLSDCEKPHVEPHMPSKQEIQFSGLNNRVATLQCDHTFCTECIKESLAKQIEMGSLHKKCPICSRLVSEDDYQKLIPVKEFARAESIRKSFKTKDKTNWYFCPVPGCNSYAHLEDPKGSQNHKAVCSLKHAFCTHCRKEWHKGRPCEIVVATPIYAPTSRFIKQDPCPKCGDRLIGLIDSNCKVCAGCGEEFYLIQGQMYGKNNEIRANRGGKDRKIFLDFEMFDFEELSTLMKILIFPVMPFLLICYICTWFRSSNTCLQNLTLVGLTLLYPVICFFWAPFAVIIYFLYIVICIVCIGCILLVCLCKSA</sequence>
<dbReference type="InterPro" id="IPR044066">
    <property type="entry name" value="TRIAD_supradom"/>
</dbReference>
<evidence type="ECO:0000256" key="5">
    <source>
        <dbReference type="ARBA" id="ARBA00022737"/>
    </source>
</evidence>
<comment type="catalytic activity">
    <reaction evidence="1">
        <text>[E2 ubiquitin-conjugating enzyme]-S-ubiquitinyl-L-cysteine + [acceptor protein]-L-lysine = [E2 ubiquitin-conjugating enzyme]-L-cysteine + [acceptor protein]-N(6)-ubiquitinyl-L-lysine.</text>
        <dbReference type="EC" id="2.3.2.31"/>
    </reaction>
</comment>
<dbReference type="EMBL" id="CAMPGE010007209">
    <property type="protein sequence ID" value="CAI2366132.1"/>
    <property type="molecule type" value="Genomic_DNA"/>
</dbReference>
<evidence type="ECO:0000256" key="3">
    <source>
        <dbReference type="ARBA" id="ARBA00022679"/>
    </source>
</evidence>
<dbReference type="PROSITE" id="PS50089">
    <property type="entry name" value="ZF_RING_2"/>
    <property type="match status" value="1"/>
</dbReference>
<dbReference type="InterPro" id="IPR031127">
    <property type="entry name" value="E3_UB_ligase_RBR"/>
</dbReference>
<feature type="transmembrane region" description="Helical" evidence="11">
    <location>
        <begin position="306"/>
        <end position="327"/>
    </location>
</feature>
<evidence type="ECO:0000256" key="10">
    <source>
        <dbReference type="SAM" id="MobiDB-lite"/>
    </source>
</evidence>
<dbReference type="InterPro" id="IPR013083">
    <property type="entry name" value="Znf_RING/FYVE/PHD"/>
</dbReference>
<feature type="region of interest" description="Disordered" evidence="10">
    <location>
        <begin position="1"/>
        <end position="60"/>
    </location>
</feature>
<evidence type="ECO:0000256" key="7">
    <source>
        <dbReference type="ARBA" id="ARBA00022786"/>
    </source>
</evidence>
<evidence type="ECO:0000256" key="8">
    <source>
        <dbReference type="ARBA" id="ARBA00022833"/>
    </source>
</evidence>
<evidence type="ECO:0000256" key="11">
    <source>
        <dbReference type="SAM" id="Phobius"/>
    </source>
</evidence>
<evidence type="ECO:0000256" key="9">
    <source>
        <dbReference type="PROSITE-ProRule" id="PRU00175"/>
    </source>
</evidence>
<keyword evidence="15" id="KW-1185">Reference proteome</keyword>
<dbReference type="GO" id="GO:0061630">
    <property type="term" value="F:ubiquitin protein ligase activity"/>
    <property type="evidence" value="ECO:0007669"/>
    <property type="project" value="UniProtKB-EC"/>
</dbReference>
<feature type="transmembrane region" description="Helical" evidence="11">
    <location>
        <begin position="360"/>
        <end position="381"/>
    </location>
</feature>
<comment type="caution">
    <text evidence="14">The sequence shown here is derived from an EMBL/GenBank/DDBJ whole genome shotgun (WGS) entry which is preliminary data.</text>
</comment>
<dbReference type="InterPro" id="IPR017907">
    <property type="entry name" value="Znf_RING_CS"/>
</dbReference>
<evidence type="ECO:0000256" key="6">
    <source>
        <dbReference type="ARBA" id="ARBA00022771"/>
    </source>
</evidence>
<evidence type="ECO:0000256" key="2">
    <source>
        <dbReference type="ARBA" id="ARBA00012251"/>
    </source>
</evidence>
<dbReference type="Pfam" id="PF01485">
    <property type="entry name" value="IBR"/>
    <property type="match status" value="1"/>
</dbReference>
<evidence type="ECO:0000259" key="12">
    <source>
        <dbReference type="PROSITE" id="PS50089"/>
    </source>
</evidence>
<evidence type="ECO:0000256" key="1">
    <source>
        <dbReference type="ARBA" id="ARBA00001798"/>
    </source>
</evidence>
<dbReference type="InterPro" id="IPR018957">
    <property type="entry name" value="Znf_C3HC4_RING-type"/>
</dbReference>
<keyword evidence="6 9" id="KW-0863">Zinc-finger</keyword>
<dbReference type="EC" id="2.3.2.31" evidence="2"/>
<dbReference type="SUPFAM" id="SSF57850">
    <property type="entry name" value="RING/U-box"/>
    <property type="match status" value="2"/>
</dbReference>
<evidence type="ECO:0000259" key="13">
    <source>
        <dbReference type="PROSITE" id="PS51873"/>
    </source>
</evidence>
<dbReference type="SMART" id="SM00184">
    <property type="entry name" value="RING"/>
    <property type="match status" value="1"/>
</dbReference>
<keyword evidence="8" id="KW-0862">Zinc</keyword>
<dbReference type="PROSITE" id="PS00518">
    <property type="entry name" value="ZF_RING_1"/>
    <property type="match status" value="1"/>
</dbReference>
<keyword evidence="4" id="KW-0479">Metal-binding</keyword>
<feature type="domain" description="RING-type" evidence="13">
    <location>
        <begin position="68"/>
        <end position="291"/>
    </location>
</feature>
<keyword evidence="3" id="KW-0808">Transferase</keyword>
<proteinExistence type="predicted"/>
<dbReference type="InterPro" id="IPR001841">
    <property type="entry name" value="Znf_RING"/>
</dbReference>
<dbReference type="GO" id="GO:0008270">
    <property type="term" value="F:zinc ion binding"/>
    <property type="evidence" value="ECO:0007669"/>
    <property type="project" value="UniProtKB-KW"/>
</dbReference>
<keyword evidence="11" id="KW-1133">Transmembrane helix</keyword>
<feature type="transmembrane region" description="Helical" evidence="11">
    <location>
        <begin position="334"/>
        <end position="354"/>
    </location>
</feature>
<reference evidence="14" key="1">
    <citation type="submission" date="2023-07" db="EMBL/GenBank/DDBJ databases">
        <authorList>
            <consortium name="AG Swart"/>
            <person name="Singh M."/>
            <person name="Singh A."/>
            <person name="Seah K."/>
            <person name="Emmerich C."/>
        </authorList>
    </citation>
    <scope>NUCLEOTIDE SEQUENCE</scope>
    <source>
        <strain evidence="14">DP1</strain>
    </source>
</reference>
<name>A0AAD1XCK6_EUPCR</name>
<gene>
    <name evidence="14" type="ORF">ECRASSUSDP1_LOCUS7403</name>
</gene>
<keyword evidence="11" id="KW-0812">Transmembrane</keyword>
<dbReference type="GO" id="GO:0016567">
    <property type="term" value="P:protein ubiquitination"/>
    <property type="evidence" value="ECO:0007669"/>
    <property type="project" value="InterPro"/>
</dbReference>
<evidence type="ECO:0000313" key="15">
    <source>
        <dbReference type="Proteomes" id="UP001295684"/>
    </source>
</evidence>
<dbReference type="CDD" id="cd20335">
    <property type="entry name" value="BRcat_RBR"/>
    <property type="match status" value="1"/>
</dbReference>
<organism evidence="14 15">
    <name type="scientific">Euplotes crassus</name>
    <dbReference type="NCBI Taxonomy" id="5936"/>
    <lineage>
        <taxon>Eukaryota</taxon>
        <taxon>Sar</taxon>
        <taxon>Alveolata</taxon>
        <taxon>Ciliophora</taxon>
        <taxon>Intramacronucleata</taxon>
        <taxon>Spirotrichea</taxon>
        <taxon>Hypotrichia</taxon>
        <taxon>Euplotida</taxon>
        <taxon>Euplotidae</taxon>
        <taxon>Moneuplotes</taxon>
    </lineage>
</organism>
<keyword evidence="5" id="KW-0677">Repeat</keyword>
<dbReference type="AlphaFoldDB" id="A0AAD1XCK6"/>
<keyword evidence="7" id="KW-0833">Ubl conjugation pathway</keyword>
<feature type="domain" description="RING-type" evidence="12">
    <location>
        <begin position="72"/>
        <end position="138"/>
    </location>
</feature>
<dbReference type="PROSITE" id="PS51873">
    <property type="entry name" value="TRIAD"/>
    <property type="match status" value="1"/>
</dbReference>
<accession>A0AAD1XCK6</accession>
<dbReference type="Pfam" id="PF00097">
    <property type="entry name" value="zf-C3HC4"/>
    <property type="match status" value="1"/>
</dbReference>
<keyword evidence="11" id="KW-0472">Membrane</keyword>
<evidence type="ECO:0000313" key="14">
    <source>
        <dbReference type="EMBL" id="CAI2366132.1"/>
    </source>
</evidence>
<dbReference type="Gene3D" id="3.30.40.10">
    <property type="entry name" value="Zinc/RING finger domain, C3HC4 (zinc finger)"/>
    <property type="match status" value="1"/>
</dbReference>